<name>A0A484YVV1_ECOLX</name>
<dbReference type="InterPro" id="IPR036937">
    <property type="entry name" value="Adhesion_dom_fimbrial_sf"/>
</dbReference>
<dbReference type="InterPro" id="IPR008966">
    <property type="entry name" value="Adhesion_dom_sf"/>
</dbReference>
<feature type="chain" id="PRO_5019845155" evidence="1">
    <location>
        <begin position="25"/>
        <end position="156"/>
    </location>
</feature>
<accession>A0A484YVV1</accession>
<dbReference type="Proteomes" id="UP000372890">
    <property type="component" value="Unassembled WGS sequence"/>
</dbReference>
<dbReference type="Gene3D" id="2.60.40.1090">
    <property type="entry name" value="Fimbrial-type adhesion domain"/>
    <property type="match status" value="1"/>
</dbReference>
<dbReference type="InterPro" id="IPR000259">
    <property type="entry name" value="Adhesion_dom_fimbrial"/>
</dbReference>
<dbReference type="AlphaFoldDB" id="A0A484YVV1"/>
<organism evidence="3 4">
    <name type="scientific">Escherichia coli</name>
    <dbReference type="NCBI Taxonomy" id="562"/>
    <lineage>
        <taxon>Bacteria</taxon>
        <taxon>Pseudomonadati</taxon>
        <taxon>Pseudomonadota</taxon>
        <taxon>Gammaproteobacteria</taxon>
        <taxon>Enterobacterales</taxon>
        <taxon>Enterobacteriaceae</taxon>
        <taxon>Escherichia</taxon>
    </lineage>
</organism>
<dbReference type="GO" id="GO:0009289">
    <property type="term" value="C:pilus"/>
    <property type="evidence" value="ECO:0007669"/>
    <property type="project" value="InterPro"/>
</dbReference>
<dbReference type="InterPro" id="IPR004086">
    <property type="entry name" value="P_pili_tip_fibrillum_PapE"/>
</dbReference>
<evidence type="ECO:0000256" key="1">
    <source>
        <dbReference type="SAM" id="SignalP"/>
    </source>
</evidence>
<sequence>MKKIRGLCLPVMLGAVLMSQHVHAVDNLTFRGKLIIPACTVSNTTVDWQDVEIQTLSQNGNHEKEFTVNMRCPYNLGTMKVTITATNTYNNAILVQNTSNTSSDGLLVYLYNSNAGNIGTAITLGTPFTPEKSQVIMQIKLYHFMPNLDIKGICRI</sequence>
<protein>
    <submittedName>
        <fullName evidence="3">PapE protein</fullName>
    </submittedName>
</protein>
<feature type="domain" description="Fimbrial-type adhesion" evidence="2">
    <location>
        <begin position="29"/>
        <end position="128"/>
    </location>
</feature>
<evidence type="ECO:0000313" key="4">
    <source>
        <dbReference type="Proteomes" id="UP000372890"/>
    </source>
</evidence>
<keyword evidence="1" id="KW-0732">Signal</keyword>
<gene>
    <name evidence="3" type="primary">papE</name>
    <name evidence="3" type="ORF">NCTC9001_06015</name>
</gene>
<dbReference type="EMBL" id="CAADIS010000005">
    <property type="protein sequence ID" value="VFS39495.1"/>
    <property type="molecule type" value="Genomic_DNA"/>
</dbReference>
<dbReference type="GO" id="GO:0043709">
    <property type="term" value="P:cell adhesion involved in single-species biofilm formation"/>
    <property type="evidence" value="ECO:0007669"/>
    <property type="project" value="TreeGrafter"/>
</dbReference>
<dbReference type="PANTHER" id="PTHR33420">
    <property type="entry name" value="FIMBRIAL SUBUNIT ELFA-RELATED"/>
    <property type="match status" value="1"/>
</dbReference>
<reference evidence="3 4" key="1">
    <citation type="submission" date="2019-03" db="EMBL/GenBank/DDBJ databases">
        <authorList>
            <consortium name="Pathogen Informatics"/>
        </authorList>
    </citation>
    <scope>NUCLEOTIDE SEQUENCE [LARGE SCALE GENOMIC DNA]</scope>
    <source>
        <strain evidence="3 4">NCTC9001</strain>
    </source>
</reference>
<evidence type="ECO:0000259" key="2">
    <source>
        <dbReference type="Pfam" id="PF00419"/>
    </source>
</evidence>
<dbReference type="SUPFAM" id="SSF49401">
    <property type="entry name" value="Bacterial adhesins"/>
    <property type="match status" value="1"/>
</dbReference>
<dbReference type="PANTHER" id="PTHR33420:SF26">
    <property type="entry name" value="FIMBRIAL SUBUNIT"/>
    <property type="match status" value="1"/>
</dbReference>
<dbReference type="PRINTS" id="PR01555">
    <property type="entry name" value="FIMBRIALPAPE"/>
</dbReference>
<feature type="signal peptide" evidence="1">
    <location>
        <begin position="1"/>
        <end position="24"/>
    </location>
</feature>
<dbReference type="Pfam" id="PF00419">
    <property type="entry name" value="Fimbrial"/>
    <property type="match status" value="1"/>
</dbReference>
<proteinExistence type="predicted"/>
<dbReference type="InterPro" id="IPR050263">
    <property type="entry name" value="Bact_Fimbrial_Adh_Pro"/>
</dbReference>
<evidence type="ECO:0000313" key="3">
    <source>
        <dbReference type="EMBL" id="VFS39495.1"/>
    </source>
</evidence>